<dbReference type="InterPro" id="IPR036388">
    <property type="entry name" value="WH-like_DNA-bd_sf"/>
</dbReference>
<protein>
    <submittedName>
        <fullName evidence="5">Helix-turn-helix domain-containing protein</fullName>
    </submittedName>
</protein>
<dbReference type="SUPFAM" id="SSF46785">
    <property type="entry name" value="Winged helix' DNA-binding domain"/>
    <property type="match status" value="1"/>
</dbReference>
<dbReference type="AlphaFoldDB" id="A0A6A7KAW2"/>
<comment type="caution">
    <text evidence="5">The sequence shown here is derived from an EMBL/GenBank/DDBJ whole genome shotgun (WGS) entry which is preliminary data.</text>
</comment>
<dbReference type="SMART" id="SM00419">
    <property type="entry name" value="HTH_CRP"/>
    <property type="match status" value="1"/>
</dbReference>
<accession>A0A6A7KAW2</accession>
<sequence length="223" mass="25594">MIQDDNISILSQVLTFWDKLESKDKNLIVDHTINTTYQQGNFYSGENDCIGILIIKSGSFRIYLLSEDGREITLFRLEKGDICVLSATCIFENITFDVNLSAEVESEVLLINPKVFSKIASKNIYAENFLYKEAAKRFSDVMWTMDQILFMKFDKRLALFLLNEISRNNSNIVYLTHDQIAKHLSSAREVVSRMLSYFAKEGLIKLSRGEITIVNETGLEKFS</sequence>
<feature type="domain" description="HTH crp-type" evidence="4">
    <location>
        <begin position="151"/>
        <end position="217"/>
    </location>
</feature>
<proteinExistence type="predicted"/>
<dbReference type="Gene3D" id="2.60.120.10">
    <property type="entry name" value="Jelly Rolls"/>
    <property type="match status" value="1"/>
</dbReference>
<keyword evidence="6" id="KW-1185">Reference proteome</keyword>
<keyword evidence="3" id="KW-0804">Transcription</keyword>
<reference evidence="5 6" key="1">
    <citation type="submission" date="2019-10" db="EMBL/GenBank/DDBJ databases">
        <title>Alkalibaculum tamaniensis sp.nov., a new alkaliphilic acetogen, isolated on methoxylated aromatics from a mud volcano.</title>
        <authorList>
            <person name="Khomyakova M.A."/>
            <person name="Merkel A.Y."/>
            <person name="Bonch-Osmolovskaya E.A."/>
            <person name="Slobodkin A.I."/>
        </authorList>
    </citation>
    <scope>NUCLEOTIDE SEQUENCE [LARGE SCALE GENOMIC DNA]</scope>
    <source>
        <strain evidence="5 6">M08DMB</strain>
    </source>
</reference>
<gene>
    <name evidence="5" type="ORF">GC105_11905</name>
</gene>
<dbReference type="InterPro" id="IPR014710">
    <property type="entry name" value="RmlC-like_jellyroll"/>
</dbReference>
<dbReference type="Proteomes" id="UP000440004">
    <property type="component" value="Unassembled WGS sequence"/>
</dbReference>
<dbReference type="Gene3D" id="1.10.10.10">
    <property type="entry name" value="Winged helix-like DNA-binding domain superfamily/Winged helix DNA-binding domain"/>
    <property type="match status" value="1"/>
</dbReference>
<dbReference type="InterPro" id="IPR012318">
    <property type="entry name" value="HTH_CRP"/>
</dbReference>
<evidence type="ECO:0000313" key="5">
    <source>
        <dbReference type="EMBL" id="MPW26495.1"/>
    </source>
</evidence>
<dbReference type="PANTHER" id="PTHR24567:SF74">
    <property type="entry name" value="HTH-TYPE TRANSCRIPTIONAL REGULATOR ARCR"/>
    <property type="match status" value="1"/>
</dbReference>
<organism evidence="5 6">
    <name type="scientific">Alkalibaculum sporogenes</name>
    <dbReference type="NCBI Taxonomy" id="2655001"/>
    <lineage>
        <taxon>Bacteria</taxon>
        <taxon>Bacillati</taxon>
        <taxon>Bacillota</taxon>
        <taxon>Clostridia</taxon>
        <taxon>Eubacteriales</taxon>
        <taxon>Eubacteriaceae</taxon>
        <taxon>Alkalibaculum</taxon>
    </lineage>
</organism>
<dbReference type="Pfam" id="PF00027">
    <property type="entry name" value="cNMP_binding"/>
    <property type="match status" value="1"/>
</dbReference>
<dbReference type="InterPro" id="IPR000595">
    <property type="entry name" value="cNMP-bd_dom"/>
</dbReference>
<dbReference type="PROSITE" id="PS51063">
    <property type="entry name" value="HTH_CRP_2"/>
    <property type="match status" value="1"/>
</dbReference>
<dbReference type="PANTHER" id="PTHR24567">
    <property type="entry name" value="CRP FAMILY TRANSCRIPTIONAL REGULATORY PROTEIN"/>
    <property type="match status" value="1"/>
</dbReference>
<dbReference type="GO" id="GO:0003700">
    <property type="term" value="F:DNA-binding transcription factor activity"/>
    <property type="evidence" value="ECO:0007669"/>
    <property type="project" value="TreeGrafter"/>
</dbReference>
<evidence type="ECO:0000259" key="4">
    <source>
        <dbReference type="PROSITE" id="PS51063"/>
    </source>
</evidence>
<dbReference type="Pfam" id="PF13545">
    <property type="entry name" value="HTH_Crp_2"/>
    <property type="match status" value="1"/>
</dbReference>
<dbReference type="InterPro" id="IPR050397">
    <property type="entry name" value="Env_Response_Regulators"/>
</dbReference>
<dbReference type="RefSeq" id="WP_152805066.1">
    <property type="nucleotide sequence ID" value="NZ_WHNX01000019.1"/>
</dbReference>
<dbReference type="CDD" id="cd00038">
    <property type="entry name" value="CAP_ED"/>
    <property type="match status" value="1"/>
</dbReference>
<dbReference type="InterPro" id="IPR018490">
    <property type="entry name" value="cNMP-bd_dom_sf"/>
</dbReference>
<keyword evidence="1" id="KW-0805">Transcription regulation</keyword>
<dbReference type="SUPFAM" id="SSF51206">
    <property type="entry name" value="cAMP-binding domain-like"/>
    <property type="match status" value="1"/>
</dbReference>
<dbReference type="GO" id="GO:0003677">
    <property type="term" value="F:DNA binding"/>
    <property type="evidence" value="ECO:0007669"/>
    <property type="project" value="UniProtKB-KW"/>
</dbReference>
<dbReference type="InterPro" id="IPR036390">
    <property type="entry name" value="WH_DNA-bd_sf"/>
</dbReference>
<evidence type="ECO:0000313" key="6">
    <source>
        <dbReference type="Proteomes" id="UP000440004"/>
    </source>
</evidence>
<evidence type="ECO:0000256" key="2">
    <source>
        <dbReference type="ARBA" id="ARBA00023125"/>
    </source>
</evidence>
<keyword evidence="2" id="KW-0238">DNA-binding</keyword>
<dbReference type="EMBL" id="WHNX01000019">
    <property type="protein sequence ID" value="MPW26495.1"/>
    <property type="molecule type" value="Genomic_DNA"/>
</dbReference>
<evidence type="ECO:0000256" key="3">
    <source>
        <dbReference type="ARBA" id="ARBA00023163"/>
    </source>
</evidence>
<dbReference type="GO" id="GO:0005829">
    <property type="term" value="C:cytosol"/>
    <property type="evidence" value="ECO:0007669"/>
    <property type="project" value="TreeGrafter"/>
</dbReference>
<name>A0A6A7KAW2_9FIRM</name>
<evidence type="ECO:0000256" key="1">
    <source>
        <dbReference type="ARBA" id="ARBA00023015"/>
    </source>
</evidence>